<dbReference type="Proteomes" id="UP000663879">
    <property type="component" value="Unassembled WGS sequence"/>
</dbReference>
<reference evidence="3" key="1">
    <citation type="submission" date="2021-02" db="EMBL/GenBank/DDBJ databases">
        <authorList>
            <person name="Nowell W R."/>
        </authorList>
    </citation>
    <scope>NUCLEOTIDE SEQUENCE</scope>
    <source>
        <strain evidence="3">Ploen Becks lab</strain>
    </source>
</reference>
<dbReference type="EMBL" id="CAJNOC010001316">
    <property type="protein sequence ID" value="CAF0854160.1"/>
    <property type="molecule type" value="Genomic_DNA"/>
</dbReference>
<comment type="caution">
    <text evidence="3">The sequence shown here is derived from an EMBL/GenBank/DDBJ whole genome shotgun (WGS) entry which is preliminary data.</text>
</comment>
<keyword evidence="4" id="KW-1185">Reference proteome</keyword>
<dbReference type="SUPFAM" id="SSF47473">
    <property type="entry name" value="EF-hand"/>
    <property type="match status" value="1"/>
</dbReference>
<dbReference type="InterPro" id="IPR011992">
    <property type="entry name" value="EF-hand-dom_pair"/>
</dbReference>
<proteinExistence type="predicted"/>
<dbReference type="OrthoDB" id="26525at2759"/>
<dbReference type="PROSITE" id="PS00018">
    <property type="entry name" value="EF_HAND_1"/>
    <property type="match status" value="1"/>
</dbReference>
<gene>
    <name evidence="3" type="ORF">OXX778_LOCUS9107</name>
</gene>
<evidence type="ECO:0000313" key="4">
    <source>
        <dbReference type="Proteomes" id="UP000663879"/>
    </source>
</evidence>
<evidence type="ECO:0000259" key="2">
    <source>
        <dbReference type="PROSITE" id="PS50222"/>
    </source>
</evidence>
<dbReference type="InterPro" id="IPR018247">
    <property type="entry name" value="EF_Hand_1_Ca_BS"/>
</dbReference>
<organism evidence="3 4">
    <name type="scientific">Brachionus calyciflorus</name>
    <dbReference type="NCBI Taxonomy" id="104777"/>
    <lineage>
        <taxon>Eukaryota</taxon>
        <taxon>Metazoa</taxon>
        <taxon>Spiralia</taxon>
        <taxon>Gnathifera</taxon>
        <taxon>Rotifera</taxon>
        <taxon>Eurotatoria</taxon>
        <taxon>Monogononta</taxon>
        <taxon>Pseudotrocha</taxon>
        <taxon>Ploima</taxon>
        <taxon>Brachionidae</taxon>
        <taxon>Brachionus</taxon>
    </lineage>
</organism>
<keyword evidence="1" id="KW-0106">Calcium</keyword>
<dbReference type="Gene3D" id="1.10.238.10">
    <property type="entry name" value="EF-hand"/>
    <property type="match status" value="1"/>
</dbReference>
<dbReference type="AlphaFoldDB" id="A0A813WEL4"/>
<name>A0A813WEL4_9BILA</name>
<evidence type="ECO:0000313" key="3">
    <source>
        <dbReference type="EMBL" id="CAF0854160.1"/>
    </source>
</evidence>
<dbReference type="InterPro" id="IPR002048">
    <property type="entry name" value="EF_hand_dom"/>
</dbReference>
<sequence>MSTSGQSGFSFSSGPIYQTYGANPIDNIVDNALRRSYSALNLNQPEGYETYTGSYLAEEPRVTITSAAPTNLTSAALTLANNNYQAQSNGGNCKFLPPISLDQYKLNNDPNPEIIRKKPVDKVRYRQEVAIRFLEPPQPPKHGDIVVKHLPNRQIAPAPPLVVRQAPPKPATPAPLVLREAPPQPPARIPDQLVLVPGKVLAPPTRKVVVERLPPIPPKPQQIFIEKWLPFKQQKRRVIYQRPEPDCVLPNPRNLVIQWEAPEVEVTRDYKNLGTHLADPEEYVRRFGSDLLRHEEFKTAASRIGAPENVVTSDSHRELGLPELEGDLEALRLIDLERTGLSEYRSYLSNLGVSYDSAAFSQSASPYGLITSSESGNLISINEAQSIANNLNASTERPVSEAELRAYFNSIDTNGDGVLSYEELRQAAL</sequence>
<protein>
    <recommendedName>
        <fullName evidence="2">EF-hand domain-containing protein</fullName>
    </recommendedName>
</protein>
<dbReference type="PROSITE" id="PS50222">
    <property type="entry name" value="EF_HAND_2"/>
    <property type="match status" value="1"/>
</dbReference>
<feature type="domain" description="EF-hand" evidence="2">
    <location>
        <begin position="399"/>
        <end position="429"/>
    </location>
</feature>
<accession>A0A813WEL4</accession>
<dbReference type="GO" id="GO:0005509">
    <property type="term" value="F:calcium ion binding"/>
    <property type="evidence" value="ECO:0007669"/>
    <property type="project" value="InterPro"/>
</dbReference>
<evidence type="ECO:0000256" key="1">
    <source>
        <dbReference type="ARBA" id="ARBA00022837"/>
    </source>
</evidence>
<dbReference type="Pfam" id="PF13202">
    <property type="entry name" value="EF-hand_5"/>
    <property type="match status" value="1"/>
</dbReference>